<feature type="signal peptide" evidence="2">
    <location>
        <begin position="1"/>
        <end position="26"/>
    </location>
</feature>
<dbReference type="SUPFAM" id="SSF53474">
    <property type="entry name" value="alpha/beta-Hydrolases"/>
    <property type="match status" value="1"/>
</dbReference>
<evidence type="ECO:0000256" key="1">
    <source>
        <dbReference type="SAM" id="MobiDB-lite"/>
    </source>
</evidence>
<dbReference type="AlphaFoldDB" id="A0A7S0KYE1"/>
<name>A0A7S0KYE1_9STRA</name>
<proteinExistence type="predicted"/>
<dbReference type="EMBL" id="HBEX01002122">
    <property type="protein sequence ID" value="CAD8596582.1"/>
    <property type="molecule type" value="Transcribed_RNA"/>
</dbReference>
<feature type="chain" id="PRO_5030522372" description="Esterase" evidence="2">
    <location>
        <begin position="27"/>
        <end position="378"/>
    </location>
</feature>
<evidence type="ECO:0000313" key="3">
    <source>
        <dbReference type="EMBL" id="CAD8596582.1"/>
    </source>
</evidence>
<dbReference type="PANTHER" id="PTHR48098:SF6">
    <property type="entry name" value="FERRI-BACILLIBACTIN ESTERASE BESA"/>
    <property type="match status" value="1"/>
</dbReference>
<dbReference type="PANTHER" id="PTHR48098">
    <property type="entry name" value="ENTEROCHELIN ESTERASE-RELATED"/>
    <property type="match status" value="1"/>
</dbReference>
<gene>
    <name evidence="3" type="ORF">AGLA0713_LOCUS1410</name>
</gene>
<evidence type="ECO:0008006" key="4">
    <source>
        <dbReference type="Google" id="ProtNLM"/>
    </source>
</evidence>
<dbReference type="InterPro" id="IPR000801">
    <property type="entry name" value="Esterase-like"/>
</dbReference>
<evidence type="ECO:0000256" key="2">
    <source>
        <dbReference type="SAM" id="SignalP"/>
    </source>
</evidence>
<sequence length="378" mass="42285">MCNTRFVVMASFLLVLGFSSLSSASAKVSSLAFQHDAGSSGRRSEPQRPLKPPFPNGPCGGTIVAIPPEDTFGIDAKLAGNPVLLPPRALYVWLPSDYHQSNDQDNDEQEQKRYPVLYCHDGQNAMEDSSSWTGASWRLAGALTRLKQRKMISQIPIVVMLPSAEGDFVPGVRRRHLEYGDMNNVFAQAHVDFVVETVKPLIDATFRTLVEPHHTFAIGSSLGGQASFHMLLRHPDVFGGVACMSPAFQPATLAAVVSDSNQQQELSLSNNHDYGATWWKDKRIYLDMGGDLNEEKVQWFDMMDHLTPKHWWNPGYFWLDTQLKPSLQAMLLALQLKKIPHSYTTFPGARHNERAWSQRIDRPLMHLFGPSDNAVTDN</sequence>
<keyword evidence="2" id="KW-0732">Signal</keyword>
<protein>
    <recommendedName>
        <fullName evidence="4">Esterase</fullName>
    </recommendedName>
</protein>
<organism evidence="3">
    <name type="scientific">Asterionellopsis glacialis</name>
    <dbReference type="NCBI Taxonomy" id="33640"/>
    <lineage>
        <taxon>Eukaryota</taxon>
        <taxon>Sar</taxon>
        <taxon>Stramenopiles</taxon>
        <taxon>Ochrophyta</taxon>
        <taxon>Bacillariophyta</taxon>
        <taxon>Fragilariophyceae</taxon>
        <taxon>Fragilariophycidae</taxon>
        <taxon>Fragilariales</taxon>
        <taxon>Fragilariaceae</taxon>
        <taxon>Asterionellopsis</taxon>
    </lineage>
</organism>
<reference evidence="3" key="1">
    <citation type="submission" date="2021-01" db="EMBL/GenBank/DDBJ databases">
        <authorList>
            <person name="Corre E."/>
            <person name="Pelletier E."/>
            <person name="Niang G."/>
            <person name="Scheremetjew M."/>
            <person name="Finn R."/>
            <person name="Kale V."/>
            <person name="Holt S."/>
            <person name="Cochrane G."/>
            <person name="Meng A."/>
            <person name="Brown T."/>
            <person name="Cohen L."/>
        </authorList>
    </citation>
    <scope>NUCLEOTIDE SEQUENCE</scope>
</reference>
<dbReference type="Pfam" id="PF00756">
    <property type="entry name" value="Esterase"/>
    <property type="match status" value="1"/>
</dbReference>
<feature type="region of interest" description="Disordered" evidence="1">
    <location>
        <begin position="36"/>
        <end position="60"/>
    </location>
</feature>
<dbReference type="InterPro" id="IPR050583">
    <property type="entry name" value="Mycobacterial_A85_antigen"/>
</dbReference>
<dbReference type="Gene3D" id="3.40.50.1820">
    <property type="entry name" value="alpha/beta hydrolase"/>
    <property type="match status" value="1"/>
</dbReference>
<dbReference type="InterPro" id="IPR029058">
    <property type="entry name" value="AB_hydrolase_fold"/>
</dbReference>
<accession>A0A7S0KYE1</accession>